<sequence length="124" mass="13478">MQTAYIANPVRVMAARIVEVDGALLTMEGGGMFRADAGMTARYTPVPGDYLVTQEDGYVYVNPKDVFERKYRPDTGEDAAPAKQENEPRIAEVLGVGYALATDGRLYRLNGGTMSLVRVTNEAA</sequence>
<evidence type="ECO:0000313" key="2">
    <source>
        <dbReference type="Proteomes" id="UP000515365"/>
    </source>
</evidence>
<dbReference type="EMBL" id="MT740730">
    <property type="protein sequence ID" value="QMV32682.1"/>
    <property type="molecule type" value="Genomic_DNA"/>
</dbReference>
<gene>
    <name evidence="1" type="ORF">B2_00048</name>
</gene>
<accession>A0A7G5B8Q9</accession>
<evidence type="ECO:0000313" key="1">
    <source>
        <dbReference type="EMBL" id="QMV32682.1"/>
    </source>
</evidence>
<organism evidence="1 2">
    <name type="scientific">Ralstonia phage Cimandef</name>
    <dbReference type="NCBI Taxonomy" id="2759720"/>
    <lineage>
        <taxon>Viruses</taxon>
        <taxon>Duplodnaviria</taxon>
        <taxon>Heunggongvirae</taxon>
        <taxon>Uroviricota</taxon>
        <taxon>Caudoviricetes</taxon>
        <taxon>Cimandefvirus</taxon>
        <taxon>Cimandefvirus cimandef</taxon>
    </lineage>
</organism>
<name>A0A7G5B8Q9_9CAUD</name>
<proteinExistence type="predicted"/>
<protein>
    <submittedName>
        <fullName evidence="1">Uncharacterized protein</fullName>
    </submittedName>
</protein>
<keyword evidence="2" id="KW-1185">Reference proteome</keyword>
<reference evidence="1" key="1">
    <citation type="submission" date="2020-07" db="EMBL/GenBank/DDBJ databases">
        <title>Ralstonia phages.</title>
        <authorList>
            <person name="Trotereau A."/>
            <person name="Boyer C."/>
            <person name="Torres-Barcelo C."/>
        </authorList>
    </citation>
    <scope>NUCLEOTIDE SEQUENCE [LARGE SCALE GENOMIC DNA]</scope>
</reference>
<dbReference type="Proteomes" id="UP000515365">
    <property type="component" value="Segment"/>
</dbReference>